<gene>
    <name evidence="8" type="ORF">H359_0010</name>
</gene>
<dbReference type="RefSeq" id="WP_020370667.1">
    <property type="nucleotide sequence ID" value="NZ_APJW01000001.1"/>
</dbReference>
<dbReference type="InterPro" id="IPR055158">
    <property type="entry name" value="ChxR_N"/>
</dbReference>
<dbReference type="Proteomes" id="UP000016064">
    <property type="component" value="Unassembled WGS sequence"/>
</dbReference>
<dbReference type="InterPro" id="IPR016032">
    <property type="entry name" value="Sig_transdc_resp-reg_C-effctor"/>
</dbReference>
<feature type="modified residue" description="4-aspartylphosphate" evidence="4">
    <location>
        <position position="49"/>
    </location>
</feature>
<keyword evidence="3 5" id="KW-0238">DNA-binding</keyword>
<evidence type="ECO:0000256" key="2">
    <source>
        <dbReference type="ARBA" id="ARBA00023012"/>
    </source>
</evidence>
<keyword evidence="1 4" id="KW-0597">Phosphoprotein</keyword>
<dbReference type="SUPFAM" id="SSF52172">
    <property type="entry name" value="CheY-like"/>
    <property type="match status" value="1"/>
</dbReference>
<dbReference type="Gene3D" id="1.10.10.10">
    <property type="entry name" value="Winged helix-like DNA-binding domain superfamily/Winged helix DNA-binding domain"/>
    <property type="match status" value="1"/>
</dbReference>
<evidence type="ECO:0000259" key="6">
    <source>
        <dbReference type="PROSITE" id="PS50110"/>
    </source>
</evidence>
<accession>A0ABN0N0M6</accession>
<feature type="domain" description="OmpR/PhoB-type" evidence="7">
    <location>
        <begin position="120"/>
        <end position="216"/>
    </location>
</feature>
<keyword evidence="9" id="KW-1185">Reference proteome</keyword>
<feature type="domain" description="Response regulatory" evidence="6">
    <location>
        <begin position="6"/>
        <end position="109"/>
    </location>
</feature>
<sequence length="220" mass="25110">MHKDKIILFVTEDMSISSRLKELVKESGYHTIVTPVFNDASEADLILCDYLLLPEKFFSEDFFNQTDLIVLFDSFEEEAIVQVLNRGVSAYLLRPITSRVLDAVIRAFLRYKTTFEHTIPETLVFGDRTFHVLNLTIDSPEGTIHLTPSEAGILKHLLMHRGHLCLRKHLLKEVKGNVQTIVPRNVDVHIASLRKKLGPYKSKIMTVRGVGYLFSTEEAL</sequence>
<evidence type="ECO:0000256" key="4">
    <source>
        <dbReference type="PROSITE-ProRule" id="PRU00169"/>
    </source>
</evidence>
<dbReference type="Pfam" id="PF22368">
    <property type="entry name" value="ChxR_N"/>
    <property type="match status" value="1"/>
</dbReference>
<dbReference type="SMART" id="SM00862">
    <property type="entry name" value="Trans_reg_C"/>
    <property type="match status" value="1"/>
</dbReference>
<dbReference type="PANTHER" id="PTHR48111:SF40">
    <property type="entry name" value="PHOSPHATE REGULON TRANSCRIPTIONAL REGULATORY PROTEIN PHOB"/>
    <property type="match status" value="1"/>
</dbReference>
<evidence type="ECO:0000256" key="3">
    <source>
        <dbReference type="ARBA" id="ARBA00023125"/>
    </source>
</evidence>
<dbReference type="SUPFAM" id="SSF46894">
    <property type="entry name" value="C-terminal effector domain of the bipartite response regulators"/>
    <property type="match status" value="1"/>
</dbReference>
<dbReference type="InterPro" id="IPR011006">
    <property type="entry name" value="CheY-like_superfamily"/>
</dbReference>
<protein>
    <submittedName>
        <fullName evidence="8">Transcriptional regulator</fullName>
    </submittedName>
</protein>
<dbReference type="Pfam" id="PF00486">
    <property type="entry name" value="Trans_reg_C"/>
    <property type="match status" value="1"/>
</dbReference>
<dbReference type="CDD" id="cd00383">
    <property type="entry name" value="trans_reg_C"/>
    <property type="match status" value="1"/>
</dbReference>
<dbReference type="PANTHER" id="PTHR48111">
    <property type="entry name" value="REGULATOR OF RPOS"/>
    <property type="match status" value="1"/>
</dbReference>
<evidence type="ECO:0000256" key="5">
    <source>
        <dbReference type="PROSITE-ProRule" id="PRU01091"/>
    </source>
</evidence>
<evidence type="ECO:0000313" key="9">
    <source>
        <dbReference type="Proteomes" id="UP000016064"/>
    </source>
</evidence>
<dbReference type="EMBL" id="APJW01000001">
    <property type="protein sequence ID" value="EQM63205.1"/>
    <property type="molecule type" value="Genomic_DNA"/>
</dbReference>
<evidence type="ECO:0000259" key="7">
    <source>
        <dbReference type="PROSITE" id="PS51755"/>
    </source>
</evidence>
<organism evidence="8 9">
    <name type="scientific">Chlamydia ibidis 10-1398/6</name>
    <dbReference type="NCBI Taxonomy" id="1046581"/>
    <lineage>
        <taxon>Bacteria</taxon>
        <taxon>Pseudomonadati</taxon>
        <taxon>Chlamydiota</taxon>
        <taxon>Chlamydiia</taxon>
        <taxon>Chlamydiales</taxon>
        <taxon>Chlamydiaceae</taxon>
        <taxon>Chlamydia/Chlamydophila group</taxon>
        <taxon>Chlamydia</taxon>
    </lineage>
</organism>
<keyword evidence="2" id="KW-0902">Two-component regulatory system</keyword>
<evidence type="ECO:0000313" key="8">
    <source>
        <dbReference type="EMBL" id="EQM63205.1"/>
    </source>
</evidence>
<dbReference type="PROSITE" id="PS51755">
    <property type="entry name" value="OMPR_PHOB"/>
    <property type="match status" value="1"/>
</dbReference>
<dbReference type="InterPro" id="IPR001867">
    <property type="entry name" value="OmpR/PhoB-type_DNA-bd"/>
</dbReference>
<feature type="DNA-binding region" description="OmpR/PhoB-type" evidence="5">
    <location>
        <begin position="120"/>
        <end position="216"/>
    </location>
</feature>
<dbReference type="InterPro" id="IPR036388">
    <property type="entry name" value="WH-like_DNA-bd_sf"/>
</dbReference>
<dbReference type="InterPro" id="IPR001789">
    <property type="entry name" value="Sig_transdc_resp-reg_receiver"/>
</dbReference>
<dbReference type="Gene3D" id="3.40.50.2300">
    <property type="match status" value="1"/>
</dbReference>
<comment type="caution">
    <text evidence="8">The sequence shown here is derived from an EMBL/GenBank/DDBJ whole genome shotgun (WGS) entry which is preliminary data.</text>
</comment>
<evidence type="ECO:0000256" key="1">
    <source>
        <dbReference type="ARBA" id="ARBA00022553"/>
    </source>
</evidence>
<dbReference type="PROSITE" id="PS50110">
    <property type="entry name" value="RESPONSE_REGULATORY"/>
    <property type="match status" value="1"/>
</dbReference>
<name>A0ABN0N0M6_9CHLA</name>
<proteinExistence type="predicted"/>
<dbReference type="InterPro" id="IPR039420">
    <property type="entry name" value="WalR-like"/>
</dbReference>
<reference evidence="8 9" key="1">
    <citation type="submission" date="2013-07" db="EMBL/GenBank/DDBJ databases">
        <title>Isolation of a new Chlamydia species from the feral Sacred Ibis (Threskiornis aethiopicus): Chlamydia ibidis.</title>
        <authorList>
            <person name="Vorimore F."/>
            <person name="Hsia R.-C."/>
            <person name="Huot-Creasy H."/>
            <person name="Bastian S."/>
            <person name="Deruyter L."/>
            <person name="Passet A."/>
            <person name="Sachse K."/>
            <person name="Bavoil P."/>
            <person name="Myers G."/>
            <person name="Laroucau K."/>
        </authorList>
    </citation>
    <scope>NUCLEOTIDE SEQUENCE [LARGE SCALE GENOMIC DNA]</scope>
    <source>
        <strain evidence="8 9">10-1398/6</strain>
    </source>
</reference>